<name>A0A540X7I8_9BACT</name>
<feature type="compositionally biased region" description="Polar residues" evidence="5">
    <location>
        <begin position="358"/>
        <end position="376"/>
    </location>
</feature>
<feature type="compositionally biased region" description="Basic and acidic residues" evidence="5">
    <location>
        <begin position="189"/>
        <end position="201"/>
    </location>
</feature>
<gene>
    <name evidence="8" type="ORF">FJV41_04565</name>
</gene>
<feature type="compositionally biased region" description="Polar residues" evidence="5">
    <location>
        <begin position="404"/>
        <end position="413"/>
    </location>
</feature>
<feature type="region of interest" description="Disordered" evidence="5">
    <location>
        <begin position="334"/>
        <end position="434"/>
    </location>
</feature>
<evidence type="ECO:0000256" key="2">
    <source>
        <dbReference type="ARBA" id="ARBA00023136"/>
    </source>
</evidence>
<keyword evidence="6" id="KW-0732">Signal</keyword>
<dbReference type="InterPro" id="IPR006665">
    <property type="entry name" value="OmpA-like"/>
</dbReference>
<evidence type="ECO:0000259" key="7">
    <source>
        <dbReference type="PROSITE" id="PS51123"/>
    </source>
</evidence>
<evidence type="ECO:0000313" key="9">
    <source>
        <dbReference type="Proteomes" id="UP000315369"/>
    </source>
</evidence>
<evidence type="ECO:0000256" key="1">
    <source>
        <dbReference type="ARBA" id="ARBA00004442"/>
    </source>
</evidence>
<reference evidence="8 9" key="1">
    <citation type="submission" date="2019-06" db="EMBL/GenBank/DDBJ databases">
        <authorList>
            <person name="Livingstone P."/>
            <person name="Whitworth D."/>
        </authorList>
    </citation>
    <scope>NUCLEOTIDE SEQUENCE [LARGE SCALE GENOMIC DNA]</scope>
    <source>
        <strain evidence="8 9">AM401</strain>
    </source>
</reference>
<dbReference type="Proteomes" id="UP000315369">
    <property type="component" value="Unassembled WGS sequence"/>
</dbReference>
<feature type="compositionally biased region" description="Low complexity" evidence="5">
    <location>
        <begin position="161"/>
        <end position="188"/>
    </location>
</feature>
<dbReference type="GO" id="GO:0009279">
    <property type="term" value="C:cell outer membrane"/>
    <property type="evidence" value="ECO:0007669"/>
    <property type="project" value="UniProtKB-SubCell"/>
</dbReference>
<feature type="signal peptide" evidence="6">
    <location>
        <begin position="1"/>
        <end position="25"/>
    </location>
</feature>
<dbReference type="AlphaFoldDB" id="A0A540X7I8"/>
<sequence length="434" mass="46416">MVRSKRGWKALVGATTLLAAGSASAAPPKELVEARSAYQQLIASPQGRERPREVTEARDALRQAEQAYQDDKDATRTRVLSYVALRKAETAGAWGSAEIAARQQAQAEAALSQAQARQEQQRLSQAQASQQQQANDQRLSEESSRRQELEAEAQRLAQQNQELQRQTAELQAQQQARSQTEQQSAQQLEAERQARVEAERKASEALTQLDRANKDLKVREEARGTVLTLSGSVLFASGASDLLPVARDRLADVAQVLKEGDKPLLIEGHTDSQGSDALNERLSYARAERVKEFLINQGVPANRIEARGMGEFRPVATNATAEGRANNRRVEIVVERGGQRAVGGSGQGTGGAGSEQQKQAPESGSSNDTLPPQEDTSGAVPSGQQGTSADHEDFPGTGGGGAPSESQGQQGTSADHEDFHGTGGSDGANQDVKQ</sequence>
<feature type="compositionally biased region" description="Basic and acidic residues" evidence="5">
    <location>
        <begin position="138"/>
        <end position="153"/>
    </location>
</feature>
<feature type="region of interest" description="Disordered" evidence="5">
    <location>
        <begin position="112"/>
        <end position="201"/>
    </location>
</feature>
<evidence type="ECO:0000256" key="6">
    <source>
        <dbReference type="SAM" id="SignalP"/>
    </source>
</evidence>
<feature type="chain" id="PRO_5022182106" evidence="6">
    <location>
        <begin position="26"/>
        <end position="434"/>
    </location>
</feature>
<protein>
    <submittedName>
        <fullName evidence="8">OmpA family protein</fullName>
    </submittedName>
</protein>
<dbReference type="PANTHER" id="PTHR30329">
    <property type="entry name" value="STATOR ELEMENT OF FLAGELLAR MOTOR COMPLEX"/>
    <property type="match status" value="1"/>
</dbReference>
<dbReference type="CDD" id="cd07185">
    <property type="entry name" value="OmpA_C-like"/>
    <property type="match status" value="1"/>
</dbReference>
<proteinExistence type="predicted"/>
<dbReference type="SUPFAM" id="SSF103088">
    <property type="entry name" value="OmpA-like"/>
    <property type="match status" value="1"/>
</dbReference>
<dbReference type="PANTHER" id="PTHR30329:SF21">
    <property type="entry name" value="LIPOPROTEIN YIAD-RELATED"/>
    <property type="match status" value="1"/>
</dbReference>
<dbReference type="Gene3D" id="3.30.1330.60">
    <property type="entry name" value="OmpA-like domain"/>
    <property type="match status" value="1"/>
</dbReference>
<feature type="compositionally biased region" description="Basic and acidic residues" evidence="5">
    <location>
        <begin position="47"/>
        <end position="62"/>
    </location>
</feature>
<dbReference type="EMBL" id="VIFM01000011">
    <property type="protein sequence ID" value="TQF17207.1"/>
    <property type="molecule type" value="Genomic_DNA"/>
</dbReference>
<evidence type="ECO:0000256" key="5">
    <source>
        <dbReference type="SAM" id="MobiDB-lite"/>
    </source>
</evidence>
<dbReference type="PROSITE" id="PS51123">
    <property type="entry name" value="OMPA_2"/>
    <property type="match status" value="1"/>
</dbReference>
<comment type="subcellular location">
    <subcellularLocation>
        <location evidence="1">Cell outer membrane</location>
    </subcellularLocation>
</comment>
<dbReference type="PRINTS" id="PR01021">
    <property type="entry name" value="OMPADOMAIN"/>
</dbReference>
<comment type="caution">
    <text evidence="8">The sequence shown here is derived from an EMBL/GenBank/DDBJ whole genome shotgun (WGS) entry which is preliminary data.</text>
</comment>
<dbReference type="RefSeq" id="WP_141641169.1">
    <property type="nucleotide sequence ID" value="NZ_VIFM01000011.1"/>
</dbReference>
<dbReference type="InterPro" id="IPR036737">
    <property type="entry name" value="OmpA-like_sf"/>
</dbReference>
<evidence type="ECO:0000256" key="4">
    <source>
        <dbReference type="PROSITE-ProRule" id="PRU00473"/>
    </source>
</evidence>
<feature type="domain" description="OmpA-like" evidence="7">
    <location>
        <begin position="222"/>
        <end position="338"/>
    </location>
</feature>
<dbReference type="InterPro" id="IPR050330">
    <property type="entry name" value="Bact_OuterMem_StrucFunc"/>
</dbReference>
<feature type="compositionally biased region" description="Gly residues" evidence="5">
    <location>
        <begin position="340"/>
        <end position="353"/>
    </location>
</feature>
<dbReference type="PRINTS" id="PR01023">
    <property type="entry name" value="NAFLGMOTY"/>
</dbReference>
<keyword evidence="2 4" id="KW-0472">Membrane</keyword>
<feature type="region of interest" description="Disordered" evidence="5">
    <location>
        <begin position="42"/>
        <end position="73"/>
    </location>
</feature>
<evidence type="ECO:0000256" key="3">
    <source>
        <dbReference type="ARBA" id="ARBA00023237"/>
    </source>
</evidence>
<dbReference type="InterPro" id="IPR006664">
    <property type="entry name" value="OMP_bac"/>
</dbReference>
<accession>A0A540X7I8</accession>
<dbReference type="OrthoDB" id="9805566at2"/>
<keyword evidence="3" id="KW-0998">Cell outer membrane</keyword>
<evidence type="ECO:0000313" key="8">
    <source>
        <dbReference type="EMBL" id="TQF17207.1"/>
    </source>
</evidence>
<organism evidence="8 9">
    <name type="scientific">Myxococcus llanfairpwllgwyngyllgogerychwyrndrobwllllantysiliogogogochensis</name>
    <dbReference type="NCBI Taxonomy" id="2590453"/>
    <lineage>
        <taxon>Bacteria</taxon>
        <taxon>Pseudomonadati</taxon>
        <taxon>Myxococcota</taxon>
        <taxon>Myxococcia</taxon>
        <taxon>Myxococcales</taxon>
        <taxon>Cystobacterineae</taxon>
        <taxon>Myxococcaceae</taxon>
        <taxon>Myxococcus</taxon>
    </lineage>
</organism>
<dbReference type="Pfam" id="PF00691">
    <property type="entry name" value="OmpA"/>
    <property type="match status" value="1"/>
</dbReference>
<keyword evidence="9" id="KW-1185">Reference proteome</keyword>
<feature type="compositionally biased region" description="Low complexity" evidence="5">
    <location>
        <begin position="112"/>
        <end position="134"/>
    </location>
</feature>